<sequence length="233" mass="26237">MLVDTGMGSAFAREPSALFSRCNLWFSRPRLDPAESAVNQLGELGYHPDDVGHVVLTHLDADHAGGLADFPLARVHVNERELQAASQPNSRLERFRYHDQLWGHDVRWAPHGSTPRGDWFGFDATRPVSLPPEIVMVALLGHTRGHVGVAIETRDGWLLHAGDAYYHRSEIDPTTPQRSAVARTMNRRTPIEPAQHHHTQERLRELVTNHPEVRVFCAHDVKEFERLAGRPAS</sequence>
<dbReference type="CDD" id="cd07742">
    <property type="entry name" value="metallo-hydrolase-like_MBL-fold"/>
    <property type="match status" value="1"/>
</dbReference>
<reference evidence="7" key="1">
    <citation type="journal article" date="2019" name="Int. J. Syst. Evol. Microbiol.">
        <title>The Global Catalogue of Microorganisms (GCM) 10K type strain sequencing project: providing services to taxonomists for standard genome sequencing and annotation.</title>
        <authorList>
            <consortium name="The Broad Institute Genomics Platform"/>
            <consortium name="The Broad Institute Genome Sequencing Center for Infectious Disease"/>
            <person name="Wu L."/>
            <person name="Ma J."/>
        </authorList>
    </citation>
    <scope>NUCLEOTIDE SEQUENCE [LARGE SCALE GENOMIC DNA]</scope>
    <source>
        <strain evidence="7">CGMCC 4.7152</strain>
    </source>
</reference>
<dbReference type="RefSeq" id="WP_380114834.1">
    <property type="nucleotide sequence ID" value="NZ_JBHSIU010000012.1"/>
</dbReference>
<dbReference type="SMART" id="SM00849">
    <property type="entry name" value="Lactamase_B"/>
    <property type="match status" value="1"/>
</dbReference>
<gene>
    <name evidence="6" type="ORF">ACFPIJ_12130</name>
</gene>
<dbReference type="Proteomes" id="UP001595912">
    <property type="component" value="Unassembled WGS sequence"/>
</dbReference>
<dbReference type="Pfam" id="PF00753">
    <property type="entry name" value="Lactamase_B"/>
    <property type="match status" value="1"/>
</dbReference>
<keyword evidence="2" id="KW-0479">Metal-binding</keyword>
<evidence type="ECO:0000256" key="4">
    <source>
        <dbReference type="ARBA" id="ARBA00022833"/>
    </source>
</evidence>
<protein>
    <submittedName>
        <fullName evidence="6">MBL fold metallo-hydrolase</fullName>
    </submittedName>
</protein>
<evidence type="ECO:0000256" key="2">
    <source>
        <dbReference type="ARBA" id="ARBA00022723"/>
    </source>
</evidence>
<proteinExistence type="inferred from homology"/>
<accession>A0ABV9VST0</accession>
<name>A0ABV9VST0_9ACTN</name>
<comment type="similarity">
    <text evidence="1">Belongs to the metallo-beta-lactamase superfamily.</text>
</comment>
<dbReference type="InterPro" id="IPR001279">
    <property type="entry name" value="Metallo-B-lactamas"/>
</dbReference>
<feature type="domain" description="Metallo-beta-lactamase" evidence="5">
    <location>
        <begin position="5"/>
        <end position="219"/>
    </location>
</feature>
<keyword evidence="7" id="KW-1185">Reference proteome</keyword>
<evidence type="ECO:0000259" key="5">
    <source>
        <dbReference type="SMART" id="SM00849"/>
    </source>
</evidence>
<keyword evidence="4" id="KW-0862">Zinc</keyword>
<dbReference type="EMBL" id="JBHSIU010000012">
    <property type="protein sequence ID" value="MFC4998581.1"/>
    <property type="molecule type" value="Genomic_DNA"/>
</dbReference>
<evidence type="ECO:0000313" key="6">
    <source>
        <dbReference type="EMBL" id="MFC4998581.1"/>
    </source>
</evidence>
<organism evidence="6 7">
    <name type="scientific">Dactylosporangium cerinum</name>
    <dbReference type="NCBI Taxonomy" id="1434730"/>
    <lineage>
        <taxon>Bacteria</taxon>
        <taxon>Bacillati</taxon>
        <taxon>Actinomycetota</taxon>
        <taxon>Actinomycetes</taxon>
        <taxon>Micromonosporales</taxon>
        <taxon>Micromonosporaceae</taxon>
        <taxon>Dactylosporangium</taxon>
    </lineage>
</organism>
<dbReference type="PANTHER" id="PTHR42978:SF3">
    <property type="entry name" value="BLR3078 PROTEIN"/>
    <property type="match status" value="1"/>
</dbReference>
<dbReference type="InterPro" id="IPR051013">
    <property type="entry name" value="MBL_superfamily_lactonases"/>
</dbReference>
<evidence type="ECO:0000313" key="7">
    <source>
        <dbReference type="Proteomes" id="UP001595912"/>
    </source>
</evidence>
<keyword evidence="3" id="KW-0378">Hydrolase</keyword>
<evidence type="ECO:0000256" key="3">
    <source>
        <dbReference type="ARBA" id="ARBA00022801"/>
    </source>
</evidence>
<dbReference type="PANTHER" id="PTHR42978">
    <property type="entry name" value="QUORUM-QUENCHING LACTONASE YTNP-RELATED-RELATED"/>
    <property type="match status" value="1"/>
</dbReference>
<evidence type="ECO:0000256" key="1">
    <source>
        <dbReference type="ARBA" id="ARBA00007749"/>
    </source>
</evidence>
<dbReference type="InterPro" id="IPR036866">
    <property type="entry name" value="RibonucZ/Hydroxyglut_hydro"/>
</dbReference>
<comment type="caution">
    <text evidence="6">The sequence shown here is derived from an EMBL/GenBank/DDBJ whole genome shotgun (WGS) entry which is preliminary data.</text>
</comment>
<dbReference type="Gene3D" id="3.60.15.10">
    <property type="entry name" value="Ribonuclease Z/Hydroxyacylglutathione hydrolase-like"/>
    <property type="match status" value="1"/>
</dbReference>
<dbReference type="SUPFAM" id="SSF56281">
    <property type="entry name" value="Metallo-hydrolase/oxidoreductase"/>
    <property type="match status" value="1"/>
</dbReference>